<comment type="caution">
    <text evidence="1">The sequence shown here is derived from an EMBL/GenBank/DDBJ whole genome shotgun (WGS) entry which is preliminary data.</text>
</comment>
<evidence type="ECO:0000313" key="1">
    <source>
        <dbReference type="EMBL" id="RMN21095.1"/>
    </source>
</evidence>
<protein>
    <submittedName>
        <fullName evidence="1">Uncharacterized protein</fullName>
    </submittedName>
</protein>
<gene>
    <name evidence="1" type="ORF">ALQ64_02845</name>
</gene>
<name>A0A3M3KFA2_PSECA</name>
<organism evidence="1 2">
    <name type="scientific">Pseudomonas cannabina</name>
    <dbReference type="NCBI Taxonomy" id="86840"/>
    <lineage>
        <taxon>Bacteria</taxon>
        <taxon>Pseudomonadati</taxon>
        <taxon>Pseudomonadota</taxon>
        <taxon>Gammaproteobacteria</taxon>
        <taxon>Pseudomonadales</taxon>
        <taxon>Pseudomonadaceae</taxon>
        <taxon>Pseudomonas</taxon>
    </lineage>
</organism>
<sequence length="98" mass="11081">MLWRQKGHNSEEAPHHEVGALPVSFDHRQIGNLMEKFTAVPKVDGLFWYFEQGADVPRPVLINQAKWGLKIKSFNGSEQSWLRDGEYLIGPQPAPSPA</sequence>
<accession>A0A3M3KFA2</accession>
<proteinExistence type="predicted"/>
<dbReference type="EMBL" id="RBOW01000841">
    <property type="protein sequence ID" value="RMN21095.1"/>
    <property type="molecule type" value="Genomic_DNA"/>
</dbReference>
<evidence type="ECO:0000313" key="2">
    <source>
        <dbReference type="Proteomes" id="UP000281372"/>
    </source>
</evidence>
<dbReference type="Proteomes" id="UP000281372">
    <property type="component" value="Unassembled WGS sequence"/>
</dbReference>
<reference evidence="1 2" key="1">
    <citation type="submission" date="2018-08" db="EMBL/GenBank/DDBJ databases">
        <title>Recombination of ecologically and evolutionarily significant loci maintains genetic cohesion in the Pseudomonas syringae species complex.</title>
        <authorList>
            <person name="Dillon M."/>
            <person name="Thakur S."/>
            <person name="Almeida R.N.D."/>
            <person name="Weir B.S."/>
            <person name="Guttman D.S."/>
        </authorList>
    </citation>
    <scope>NUCLEOTIDE SEQUENCE [LARGE SCALE GENOMIC DNA]</scope>
    <source>
        <strain evidence="1 2">ICMP 2821</strain>
    </source>
</reference>
<dbReference type="AlphaFoldDB" id="A0A3M3KFA2"/>